<dbReference type="GO" id="GO:0000480">
    <property type="term" value="P:endonucleolytic cleavage in 5'-ETS of tricistronic rRNA transcript (SSU-rRNA, 5.8S rRNA, LSU-rRNA)"/>
    <property type="evidence" value="ECO:0007669"/>
    <property type="project" value="TreeGrafter"/>
</dbReference>
<dbReference type="SUPFAM" id="SSF54928">
    <property type="entry name" value="RNA-binding domain, RBD"/>
    <property type="match status" value="1"/>
</dbReference>
<dbReference type="Gene3D" id="3.30.70.330">
    <property type="match status" value="1"/>
</dbReference>
<keyword evidence="4" id="KW-0539">Nucleus</keyword>
<keyword evidence="8" id="KW-1185">Reference proteome</keyword>
<organism evidence="7 8">
    <name type="scientific">Umbelopsis vinacea</name>
    <dbReference type="NCBI Taxonomy" id="44442"/>
    <lineage>
        <taxon>Eukaryota</taxon>
        <taxon>Fungi</taxon>
        <taxon>Fungi incertae sedis</taxon>
        <taxon>Mucoromycota</taxon>
        <taxon>Mucoromycotina</taxon>
        <taxon>Umbelopsidomycetes</taxon>
        <taxon>Umbelopsidales</taxon>
        <taxon>Umbelopsidaceae</taxon>
        <taxon>Umbelopsis</taxon>
    </lineage>
</organism>
<feature type="region of interest" description="Disordered" evidence="6">
    <location>
        <begin position="1"/>
        <end position="116"/>
    </location>
</feature>
<sequence length="338" mass="38907">FNMSATKEDLFGIEKDEESEYDSEEIEEQGKGFSRSKINRAGSDDESEVESEVESEDEDGNVAAESGASDQEELGEADEDSEVENEEEKDDRFASFEQSPEPTKKSGKKKVKPLTPEQLEKFQKDINKTGVVYLARIPPFMKPVKIKQLLSRYAEIGRVYLAPEDAKITARRKKYAKNNKQNFTEGWVEFKDKKKAKAVATMLNTQQIGGKKKSYYYYDLWNIKYLPKFKWHHLTEQMAYESKARQQRLSAEIAQATRENKTFITNVEKSKMINKMEENKKRKAVDGQSEAPSKFQRNFDQRSIVRREADLTADRKPDTFANVQPKMKNVLGKVFGGK</sequence>
<dbReference type="GO" id="GO:0005730">
    <property type="term" value="C:nucleolus"/>
    <property type="evidence" value="ECO:0007669"/>
    <property type="project" value="UniProtKB-SubCell"/>
</dbReference>
<dbReference type="InterPro" id="IPR039119">
    <property type="entry name" value="ABT1/Esf2"/>
</dbReference>
<dbReference type="PANTHER" id="PTHR12311">
    <property type="entry name" value="ACTIVATOR OF BASAL TRANSCRIPTION 1"/>
    <property type="match status" value="1"/>
</dbReference>
<dbReference type="OrthoDB" id="287393at2759"/>
<feature type="non-terminal residue" evidence="7">
    <location>
        <position position="1"/>
    </location>
</feature>
<name>A0A8H7PYF9_9FUNG</name>
<keyword evidence="3" id="KW-0694">RNA-binding</keyword>
<dbReference type="AlphaFoldDB" id="A0A8H7PYF9"/>
<feature type="compositionally biased region" description="Acidic residues" evidence="6">
    <location>
        <begin position="44"/>
        <end position="60"/>
    </location>
</feature>
<dbReference type="GO" id="GO:0000447">
    <property type="term" value="P:endonucleolytic cleavage in ITS1 to separate SSU-rRNA from 5.8S rRNA and LSU-rRNA from tricistronic rRNA transcript (SSU-rRNA, 5.8S rRNA, LSU-rRNA)"/>
    <property type="evidence" value="ECO:0007669"/>
    <property type="project" value="TreeGrafter"/>
</dbReference>
<feature type="compositionally biased region" description="Acidic residues" evidence="6">
    <location>
        <begin position="15"/>
        <end position="27"/>
    </location>
</feature>
<protein>
    <recommendedName>
        <fullName evidence="5">18S rRNA factor 2</fullName>
    </recommendedName>
</protein>
<dbReference type="CDD" id="cd12263">
    <property type="entry name" value="RRM_ABT1_like"/>
    <property type="match status" value="1"/>
</dbReference>
<evidence type="ECO:0000256" key="3">
    <source>
        <dbReference type="ARBA" id="ARBA00022884"/>
    </source>
</evidence>
<evidence type="ECO:0000256" key="6">
    <source>
        <dbReference type="SAM" id="MobiDB-lite"/>
    </source>
</evidence>
<dbReference type="InterPro" id="IPR012677">
    <property type="entry name" value="Nucleotide-bd_a/b_plait_sf"/>
</dbReference>
<evidence type="ECO:0000313" key="7">
    <source>
        <dbReference type="EMBL" id="KAG2181456.1"/>
    </source>
</evidence>
<reference evidence="7" key="1">
    <citation type="submission" date="2020-12" db="EMBL/GenBank/DDBJ databases">
        <title>Metabolic potential, ecology and presence of endohyphal bacteria is reflected in genomic diversity of Mucoromycotina.</title>
        <authorList>
            <person name="Muszewska A."/>
            <person name="Okrasinska A."/>
            <person name="Steczkiewicz K."/>
            <person name="Drgas O."/>
            <person name="Orlowska M."/>
            <person name="Perlinska-Lenart U."/>
            <person name="Aleksandrzak-Piekarczyk T."/>
            <person name="Szatraj K."/>
            <person name="Zielenkiewicz U."/>
            <person name="Pilsyk S."/>
            <person name="Malc E."/>
            <person name="Mieczkowski P."/>
            <person name="Kruszewska J.S."/>
            <person name="Biernat P."/>
            <person name="Pawlowska J."/>
        </authorList>
    </citation>
    <scope>NUCLEOTIDE SEQUENCE</scope>
    <source>
        <strain evidence="7">WA0000051536</strain>
    </source>
</reference>
<feature type="compositionally biased region" description="Acidic residues" evidence="6">
    <location>
        <begin position="70"/>
        <end position="89"/>
    </location>
</feature>
<proteinExistence type="inferred from homology"/>
<feature type="region of interest" description="Disordered" evidence="6">
    <location>
        <begin position="278"/>
        <end position="299"/>
    </location>
</feature>
<dbReference type="Proteomes" id="UP000612746">
    <property type="component" value="Unassembled WGS sequence"/>
</dbReference>
<dbReference type="InterPro" id="IPR035979">
    <property type="entry name" value="RBD_domain_sf"/>
</dbReference>
<dbReference type="EMBL" id="JAEPRA010000008">
    <property type="protein sequence ID" value="KAG2181456.1"/>
    <property type="molecule type" value="Genomic_DNA"/>
</dbReference>
<feature type="compositionally biased region" description="Basic and acidic residues" evidence="6">
    <location>
        <begin position="1"/>
        <end position="14"/>
    </location>
</feature>
<evidence type="ECO:0000313" key="8">
    <source>
        <dbReference type="Proteomes" id="UP000612746"/>
    </source>
</evidence>
<dbReference type="GO" id="GO:0034462">
    <property type="term" value="P:small-subunit processome assembly"/>
    <property type="evidence" value="ECO:0007669"/>
    <property type="project" value="TreeGrafter"/>
</dbReference>
<comment type="similarity">
    <text evidence="2">Belongs to the ESF2/ABP1 family.</text>
</comment>
<comment type="caution">
    <text evidence="7">The sequence shown here is derived from an EMBL/GenBank/DDBJ whole genome shotgun (WGS) entry which is preliminary data.</text>
</comment>
<evidence type="ECO:0000256" key="2">
    <source>
        <dbReference type="ARBA" id="ARBA00005819"/>
    </source>
</evidence>
<comment type="subcellular location">
    <subcellularLocation>
        <location evidence="1">Nucleus</location>
        <location evidence="1">Nucleolus</location>
    </subcellularLocation>
</comment>
<evidence type="ECO:0000256" key="1">
    <source>
        <dbReference type="ARBA" id="ARBA00004604"/>
    </source>
</evidence>
<accession>A0A8H7PYF9</accession>
<dbReference type="PANTHER" id="PTHR12311:SF7">
    <property type="entry name" value="ACTIVATOR OF BASAL TRANSCRIPTION 1"/>
    <property type="match status" value="1"/>
</dbReference>
<evidence type="ECO:0000256" key="4">
    <source>
        <dbReference type="ARBA" id="ARBA00023242"/>
    </source>
</evidence>
<gene>
    <name evidence="7" type="ORF">INT44_008269</name>
</gene>
<dbReference type="GO" id="GO:0003723">
    <property type="term" value="F:RNA binding"/>
    <property type="evidence" value="ECO:0007669"/>
    <property type="project" value="UniProtKB-KW"/>
</dbReference>
<dbReference type="GO" id="GO:0000472">
    <property type="term" value="P:endonucleolytic cleavage to generate mature 5'-end of SSU-rRNA from (SSU-rRNA, 5.8S rRNA, LSU-rRNA)"/>
    <property type="evidence" value="ECO:0007669"/>
    <property type="project" value="TreeGrafter"/>
</dbReference>
<dbReference type="InterPro" id="IPR034353">
    <property type="entry name" value="ABT1/ESF2_RRM"/>
</dbReference>
<evidence type="ECO:0000256" key="5">
    <source>
        <dbReference type="ARBA" id="ARBA00032634"/>
    </source>
</evidence>